<dbReference type="OMA" id="NNKNKGH"/>
<dbReference type="GeneID" id="8851919"/>
<proteinExistence type="predicted"/>
<evidence type="ECO:0000313" key="2">
    <source>
        <dbReference type="Proteomes" id="UP000006671"/>
    </source>
</evidence>
<protein>
    <submittedName>
        <fullName evidence="1">Predicted protein</fullName>
    </submittedName>
</protein>
<sequence length="303" mass="33960">MCLFGIEKITQGIASYCSSLNDVRAVGSVCKSSHQAVFVSSGSESVIWKVQYDRISKKASSLPSSSGNNETFKSKLMKLVINEKFTKMKSVFSAKKGQYILLQDIEFPSKFTLLEKNSLLLVDQLFTFLNVNNKNKGHGDRISKCFLVIVRCLVAVSQFHSSEKLLDLFKKVVNKFIELFGSQFHDSLVDFAPKHKPRSVPKEKALALIIELEQSVVGVLSYLILVEKLNSANHKAGLFSNLLDYQVKAQNEELKSTLWNVLVEIFNNHASTLEILKKKGSKDIISNLSVESDEKTKILSVFN</sequence>
<keyword evidence="2" id="KW-1185">Reference proteome</keyword>
<organism evidence="2">
    <name type="scientific">Naegleria gruberi</name>
    <name type="common">Amoeba</name>
    <dbReference type="NCBI Taxonomy" id="5762"/>
    <lineage>
        <taxon>Eukaryota</taxon>
        <taxon>Discoba</taxon>
        <taxon>Heterolobosea</taxon>
        <taxon>Tetramitia</taxon>
        <taxon>Eutetramitia</taxon>
        <taxon>Vahlkampfiidae</taxon>
        <taxon>Naegleria</taxon>
    </lineage>
</organism>
<dbReference type="Proteomes" id="UP000006671">
    <property type="component" value="Unassembled WGS sequence"/>
</dbReference>
<accession>D2VLB2</accession>
<dbReference type="VEuPathDB" id="AmoebaDB:NAEGRDRAFT_69718"/>
<dbReference type="EMBL" id="GG738880">
    <property type="protein sequence ID" value="EFC42281.1"/>
    <property type="molecule type" value="Genomic_DNA"/>
</dbReference>
<gene>
    <name evidence="1" type="ORF">NAEGRDRAFT_69718</name>
</gene>
<name>D2VLB2_NAEGR</name>
<dbReference type="AlphaFoldDB" id="D2VLB2"/>
<dbReference type="InParanoid" id="D2VLB2"/>
<reference evidence="1 2" key="1">
    <citation type="journal article" date="2010" name="Cell">
        <title>The genome of Naegleria gruberi illuminates early eukaryotic versatility.</title>
        <authorList>
            <person name="Fritz-Laylin L.K."/>
            <person name="Prochnik S.E."/>
            <person name="Ginger M.L."/>
            <person name="Dacks J.B."/>
            <person name="Carpenter M.L."/>
            <person name="Field M.C."/>
            <person name="Kuo A."/>
            <person name="Paredez A."/>
            <person name="Chapman J."/>
            <person name="Pham J."/>
            <person name="Shu S."/>
            <person name="Neupane R."/>
            <person name="Cipriano M."/>
            <person name="Mancuso J."/>
            <person name="Tu H."/>
            <person name="Salamov A."/>
            <person name="Lindquist E."/>
            <person name="Shapiro H."/>
            <person name="Lucas S."/>
            <person name="Grigoriev I.V."/>
            <person name="Cande W.Z."/>
            <person name="Fulton C."/>
            <person name="Rokhsar D.S."/>
            <person name="Dawson S.C."/>
        </authorList>
    </citation>
    <scope>NUCLEOTIDE SEQUENCE [LARGE SCALE GENOMIC DNA]</scope>
    <source>
        <strain evidence="1 2">NEG-M</strain>
    </source>
</reference>
<evidence type="ECO:0000313" key="1">
    <source>
        <dbReference type="EMBL" id="EFC42281.1"/>
    </source>
</evidence>
<dbReference type="KEGG" id="ngr:NAEGRDRAFT_69718"/>
<dbReference type="OrthoDB" id="10521086at2759"/>
<dbReference type="RefSeq" id="XP_002675025.1">
    <property type="nucleotide sequence ID" value="XM_002674979.1"/>
</dbReference>